<evidence type="ECO:0008006" key="4">
    <source>
        <dbReference type="Google" id="ProtNLM"/>
    </source>
</evidence>
<evidence type="ECO:0000256" key="1">
    <source>
        <dbReference type="SAM" id="Phobius"/>
    </source>
</evidence>
<organism evidence="2 3">
    <name type="scientific">Achromobacter spanius</name>
    <dbReference type="NCBI Taxonomy" id="217203"/>
    <lineage>
        <taxon>Bacteria</taxon>
        <taxon>Pseudomonadati</taxon>
        <taxon>Pseudomonadota</taxon>
        <taxon>Betaproteobacteria</taxon>
        <taxon>Burkholderiales</taxon>
        <taxon>Alcaligenaceae</taxon>
        <taxon>Achromobacter</taxon>
    </lineage>
</organism>
<reference evidence="2 3" key="1">
    <citation type="submission" date="2015-07" db="EMBL/GenBank/DDBJ databases">
        <title>Draft genome of Achromobacter spanius.</title>
        <authorList>
            <person name="Wang X."/>
        </authorList>
    </citation>
    <scope>NUCLEOTIDE SEQUENCE [LARGE SCALE GENOMIC DNA]</scope>
    <source>
        <strain evidence="2 3">CGMCC9173</strain>
    </source>
</reference>
<evidence type="ECO:0000313" key="3">
    <source>
        <dbReference type="Proteomes" id="UP000037511"/>
    </source>
</evidence>
<protein>
    <recommendedName>
        <fullName evidence="4">SMODS and SLOG-associating 2TM effector domain-containing protein</fullName>
    </recommendedName>
</protein>
<dbReference type="AlphaFoldDB" id="A0AAW3HZI1"/>
<dbReference type="EMBL" id="LGVG01000039">
    <property type="protein sequence ID" value="KNE25258.1"/>
    <property type="molecule type" value="Genomic_DNA"/>
</dbReference>
<keyword evidence="1" id="KW-1133">Transmembrane helix</keyword>
<sequence length="183" mass="20438">MKWSIVRTIYSIMGGVSLYFAGTHKEKFISGTNVDVDLSYWATVATFLALLIAIAEIVHSAHATKSLQAMVVQTLARRGAIDQHAAKGDCLNLLAQVREGVKNKLYDSAYKNFEEFRRMRRMVLSPSDLATEQKEWDAITNVLDVATIADSTALTLDGRQQSTCLKQLRTLTSKIEREARPET</sequence>
<evidence type="ECO:0000313" key="2">
    <source>
        <dbReference type="EMBL" id="KNE25258.1"/>
    </source>
</evidence>
<gene>
    <name evidence="2" type="ORF">AFM18_23270</name>
</gene>
<dbReference type="Proteomes" id="UP000037511">
    <property type="component" value="Unassembled WGS sequence"/>
</dbReference>
<keyword evidence="1" id="KW-0812">Transmembrane</keyword>
<name>A0AAW3HZI1_9BURK</name>
<keyword evidence="1" id="KW-0472">Membrane</keyword>
<comment type="caution">
    <text evidence="2">The sequence shown here is derived from an EMBL/GenBank/DDBJ whole genome shotgun (WGS) entry which is preliminary data.</text>
</comment>
<proteinExistence type="predicted"/>
<feature type="transmembrane region" description="Helical" evidence="1">
    <location>
        <begin position="38"/>
        <end position="58"/>
    </location>
</feature>
<accession>A0AAW3HZI1</accession>
<dbReference type="RefSeq" id="WP_050449239.1">
    <property type="nucleotide sequence ID" value="NZ_LGVG01000039.1"/>
</dbReference>